<dbReference type="OrthoDB" id="9760067at2"/>
<organism evidence="3 4">
    <name type="scientific">[Clostridium] polysaccharolyticum</name>
    <dbReference type="NCBI Taxonomy" id="29364"/>
    <lineage>
        <taxon>Bacteria</taxon>
        <taxon>Bacillati</taxon>
        <taxon>Bacillota</taxon>
        <taxon>Clostridia</taxon>
        <taxon>Lachnospirales</taxon>
        <taxon>Lachnospiraceae</taxon>
    </lineage>
</organism>
<dbReference type="PANTHER" id="PTHR33678">
    <property type="entry name" value="BLL1576 PROTEIN"/>
    <property type="match status" value="1"/>
</dbReference>
<dbReference type="InterPro" id="IPR052344">
    <property type="entry name" value="Transposase-related"/>
</dbReference>
<evidence type="ECO:0000313" key="4">
    <source>
        <dbReference type="Proteomes" id="UP000199800"/>
    </source>
</evidence>
<dbReference type="InterPro" id="IPR004291">
    <property type="entry name" value="Transposase_IS66_central"/>
</dbReference>
<dbReference type="PANTHER" id="PTHR33678:SF1">
    <property type="entry name" value="BLL1576 PROTEIN"/>
    <property type="match status" value="1"/>
</dbReference>
<evidence type="ECO:0000259" key="1">
    <source>
        <dbReference type="Pfam" id="PF03050"/>
    </source>
</evidence>
<keyword evidence="4" id="KW-1185">Reference proteome</keyword>
<dbReference type="InterPro" id="IPR039552">
    <property type="entry name" value="IS66_C"/>
</dbReference>
<reference evidence="3 4" key="1">
    <citation type="submission" date="2016-10" db="EMBL/GenBank/DDBJ databases">
        <authorList>
            <person name="de Groot N.N."/>
        </authorList>
    </citation>
    <scope>NUCLEOTIDE SEQUENCE [LARGE SCALE GENOMIC DNA]</scope>
    <source>
        <strain evidence="3 4">DSM 1801</strain>
    </source>
</reference>
<dbReference type="Proteomes" id="UP000199800">
    <property type="component" value="Unassembled WGS sequence"/>
</dbReference>
<dbReference type="AlphaFoldDB" id="A0A1I0CC92"/>
<gene>
    <name evidence="3" type="ORF">SAMN04487772_109126</name>
</gene>
<evidence type="ECO:0000259" key="2">
    <source>
        <dbReference type="Pfam" id="PF13817"/>
    </source>
</evidence>
<dbReference type="RefSeq" id="WP_143066345.1">
    <property type="nucleotide sequence ID" value="NZ_FOHN01000009.1"/>
</dbReference>
<feature type="non-terminal residue" evidence="3">
    <location>
        <position position="1"/>
    </location>
</feature>
<protein>
    <submittedName>
        <fullName evidence="3">IS66 C-terminal element</fullName>
    </submittedName>
</protein>
<evidence type="ECO:0000313" key="3">
    <source>
        <dbReference type="EMBL" id="SET17028.1"/>
    </source>
</evidence>
<dbReference type="EMBL" id="FOHN01000009">
    <property type="protein sequence ID" value="SET17028.1"/>
    <property type="molecule type" value="Genomic_DNA"/>
</dbReference>
<feature type="domain" description="Transposase IS66 C-terminal" evidence="2">
    <location>
        <begin position="80"/>
        <end position="117"/>
    </location>
</feature>
<feature type="domain" description="Transposase IS66 central" evidence="1">
    <location>
        <begin position="1"/>
        <end position="73"/>
    </location>
</feature>
<accession>A0A1I0CC92</accession>
<dbReference type="Pfam" id="PF13817">
    <property type="entry name" value="DDE_Tnp_IS66_C"/>
    <property type="match status" value="1"/>
</dbReference>
<proteinExistence type="predicted"/>
<dbReference type="Pfam" id="PF03050">
    <property type="entry name" value="DDE_Tnp_IS66"/>
    <property type="match status" value="1"/>
</dbReference>
<sequence>EFYGWIEQAAQRTLPQSLVGKAITYVRNQKEYLSSFLKDGRIQLSNNLAEQSVKPFVIGGKNWLFANTPNGASASSLIYSVIQTAIANDLKPLSYLEYVFEQIQMSWDLQTEDLLPWSEKIPECCKNQKDIKPVNSPYIA</sequence>
<name>A0A1I0CC92_9FIRM</name>